<accession>K1JY03</accession>
<protein>
    <submittedName>
        <fullName evidence="1">Uncharacterized protein</fullName>
    </submittedName>
</protein>
<dbReference type="EMBL" id="ADMG01000023">
    <property type="protein sequence ID" value="EKB31488.1"/>
    <property type="molecule type" value="Genomic_DNA"/>
</dbReference>
<dbReference type="RefSeq" id="WP_005434544.1">
    <property type="nucleotide sequence ID" value="NZ_JH815515.1"/>
</dbReference>
<name>K1JY03_9BURK</name>
<dbReference type="HOGENOM" id="CLU_2157100_0_0_4"/>
<sequence length="111" mass="12837">MSDETTGAEIVREIKERRGKTTWLLSLDRRREFCVHSRPDFSGRRGQYVTKVTYRLLPKPCPDDDREGLRWYTAELERERTIAVRYSRDAAHGMAVHDAAVGSIQRGAFNP</sequence>
<proteinExistence type="predicted"/>
<organism evidence="1 2">
    <name type="scientific">Sutterella wadsworthensis 2_1_59BFAA</name>
    <dbReference type="NCBI Taxonomy" id="742823"/>
    <lineage>
        <taxon>Bacteria</taxon>
        <taxon>Pseudomonadati</taxon>
        <taxon>Pseudomonadota</taxon>
        <taxon>Betaproteobacteria</taxon>
        <taxon>Burkholderiales</taxon>
        <taxon>Sutterellaceae</taxon>
        <taxon>Sutterella</taxon>
    </lineage>
</organism>
<dbReference type="AlphaFoldDB" id="K1JY03"/>
<evidence type="ECO:0000313" key="2">
    <source>
        <dbReference type="Proteomes" id="UP000005835"/>
    </source>
</evidence>
<reference evidence="1 2" key="1">
    <citation type="submission" date="2012-05" db="EMBL/GenBank/DDBJ databases">
        <title>The Genome Sequence of Sutterella wadsworthensis 2_1_59BFAA.</title>
        <authorList>
            <consortium name="The Broad Institute Genome Sequencing Platform"/>
            <person name="Earl A."/>
            <person name="Ward D."/>
            <person name="Feldgarden M."/>
            <person name="Gevers D."/>
            <person name="Daigneault M."/>
            <person name="Strauss J."/>
            <person name="Allen-Vercoe E."/>
            <person name="Walker B."/>
            <person name="Young S.K."/>
            <person name="Zeng Q."/>
            <person name="Gargeya S."/>
            <person name="Fitzgerald M."/>
            <person name="Haas B."/>
            <person name="Abouelleil A."/>
            <person name="Alvarado L."/>
            <person name="Arachchi H.M."/>
            <person name="Berlin A.M."/>
            <person name="Chapman S.B."/>
            <person name="Goldberg J."/>
            <person name="Griggs A."/>
            <person name="Gujja S."/>
            <person name="Hansen M."/>
            <person name="Howarth C."/>
            <person name="Imamovic A."/>
            <person name="Larimer J."/>
            <person name="McCowen C."/>
            <person name="Montmayeur A."/>
            <person name="Murphy C."/>
            <person name="Neiman D."/>
            <person name="Pearson M."/>
            <person name="Priest M."/>
            <person name="Roberts A."/>
            <person name="Saif S."/>
            <person name="Shea T."/>
            <person name="Sisk P."/>
            <person name="Sykes S."/>
            <person name="Wortman J."/>
            <person name="Nusbaum C."/>
            <person name="Birren B."/>
        </authorList>
    </citation>
    <scope>NUCLEOTIDE SEQUENCE [LARGE SCALE GENOMIC DNA]</scope>
    <source>
        <strain evidence="1 2">2_1_59BFAA</strain>
    </source>
</reference>
<dbReference type="Proteomes" id="UP000005835">
    <property type="component" value="Unassembled WGS sequence"/>
</dbReference>
<dbReference type="PATRIC" id="fig|742823.3.peg.893"/>
<comment type="caution">
    <text evidence="1">The sequence shown here is derived from an EMBL/GenBank/DDBJ whole genome shotgun (WGS) entry which is preliminary data.</text>
</comment>
<gene>
    <name evidence="1" type="ORF">HMPREF9465_00887</name>
</gene>
<keyword evidence="2" id="KW-1185">Reference proteome</keyword>
<evidence type="ECO:0000313" key="1">
    <source>
        <dbReference type="EMBL" id="EKB31488.1"/>
    </source>
</evidence>
<dbReference type="STRING" id="742823.HMPREF9465_00887"/>